<dbReference type="AlphaFoldDB" id="A0A7G9WAQ4"/>
<keyword evidence="1" id="KW-0812">Transmembrane</keyword>
<dbReference type="PANTHER" id="PTHR39430">
    <property type="entry name" value="MEMBRANE-ASSOCIATED PROTEASE-RELATED"/>
    <property type="match status" value="1"/>
</dbReference>
<dbReference type="EMBL" id="CP058559">
    <property type="protein sequence ID" value="QNO15766.1"/>
    <property type="molecule type" value="Genomic_DNA"/>
</dbReference>
<accession>A0A7G9WAQ4</accession>
<proteinExistence type="predicted"/>
<dbReference type="GO" id="GO:0008237">
    <property type="term" value="F:metallopeptidase activity"/>
    <property type="evidence" value="ECO:0007669"/>
    <property type="project" value="UniProtKB-KW"/>
</dbReference>
<keyword evidence="1" id="KW-1133">Transmembrane helix</keyword>
<dbReference type="PANTHER" id="PTHR39430:SF1">
    <property type="entry name" value="PROTEASE"/>
    <property type="match status" value="1"/>
</dbReference>
<keyword evidence="4" id="KW-1185">Reference proteome</keyword>
<feature type="transmembrane region" description="Helical" evidence="1">
    <location>
        <begin position="191"/>
        <end position="209"/>
    </location>
</feature>
<dbReference type="GO" id="GO:0006508">
    <property type="term" value="P:proteolysis"/>
    <property type="evidence" value="ECO:0007669"/>
    <property type="project" value="UniProtKB-KW"/>
</dbReference>
<protein>
    <submittedName>
        <fullName evidence="3">CPBP family intramembrane metalloprotease</fullName>
    </submittedName>
</protein>
<dbReference type="RefSeq" id="WP_213166172.1">
    <property type="nucleotide sequence ID" value="NZ_CP058559.1"/>
</dbReference>
<evidence type="ECO:0000256" key="1">
    <source>
        <dbReference type="SAM" id="Phobius"/>
    </source>
</evidence>
<dbReference type="KEGG" id="acae:HYG86_13840"/>
<keyword evidence="3" id="KW-0378">Hydrolase</keyword>
<feature type="transmembrane region" description="Helical" evidence="1">
    <location>
        <begin position="259"/>
        <end position="279"/>
    </location>
</feature>
<keyword evidence="1" id="KW-0472">Membrane</keyword>
<organism evidence="3 4">
    <name type="scientific">Alkalicella caledoniensis</name>
    <dbReference type="NCBI Taxonomy" id="2731377"/>
    <lineage>
        <taxon>Bacteria</taxon>
        <taxon>Bacillati</taxon>
        <taxon>Bacillota</taxon>
        <taxon>Clostridia</taxon>
        <taxon>Eubacteriales</taxon>
        <taxon>Proteinivoracaceae</taxon>
        <taxon>Alkalicella</taxon>
    </lineage>
</organism>
<name>A0A7G9WAQ4_ALKCA</name>
<dbReference type="Proteomes" id="UP000516160">
    <property type="component" value="Chromosome"/>
</dbReference>
<feature type="transmembrane region" description="Helical" evidence="1">
    <location>
        <begin position="21"/>
        <end position="51"/>
    </location>
</feature>
<dbReference type="GO" id="GO:0004175">
    <property type="term" value="F:endopeptidase activity"/>
    <property type="evidence" value="ECO:0007669"/>
    <property type="project" value="UniProtKB-ARBA"/>
</dbReference>
<dbReference type="InterPro" id="IPR003675">
    <property type="entry name" value="Rce1/LyrA-like_dom"/>
</dbReference>
<keyword evidence="3" id="KW-0482">Metalloprotease</keyword>
<gene>
    <name evidence="3" type="ORF">HYG86_13840</name>
</gene>
<feature type="transmembrane region" description="Helical" evidence="1">
    <location>
        <begin position="137"/>
        <end position="157"/>
    </location>
</feature>
<feature type="domain" description="CAAX prenyl protease 2/Lysostaphin resistance protein A-like" evidence="2">
    <location>
        <begin position="134"/>
        <end position="227"/>
    </location>
</feature>
<feature type="transmembrane region" description="Helical" evidence="1">
    <location>
        <begin position="57"/>
        <end position="80"/>
    </location>
</feature>
<feature type="transmembrane region" description="Helical" evidence="1">
    <location>
        <begin position="100"/>
        <end position="117"/>
    </location>
</feature>
<dbReference type="Pfam" id="PF02517">
    <property type="entry name" value="Rce1-like"/>
    <property type="match status" value="1"/>
</dbReference>
<dbReference type="GO" id="GO:0080120">
    <property type="term" value="P:CAAX-box protein maturation"/>
    <property type="evidence" value="ECO:0007669"/>
    <property type="project" value="UniProtKB-ARBA"/>
</dbReference>
<evidence type="ECO:0000313" key="4">
    <source>
        <dbReference type="Proteomes" id="UP000516160"/>
    </source>
</evidence>
<sequence>MGLFKNRLGELLPGWKVILAIVLVVIFALVATNLISLVISLSLLVFGYSVVDFQANYFFMAIISQTGFLLGSLFAFKIFFRRPFRDIGLHRSKNSLSQMAIGLVFGAVSISSVYFVLLLSGHIEVIEVSFKNSNDLLVGLILFLVVGFSEEVLFRGYIMHVIDIFKKPWATVFFSSVLFSLAHIGNPNLTTLGLINIGFVGILFAQMFIKTKSLWMPIGYHITWNYFQGNILGLPVSGLDTSSIISSQVVKHDILSGGAFGPEGGLIVTFIIGLGFLFLKKITSSVNL</sequence>
<reference evidence="3 4" key="1">
    <citation type="submission" date="2020-07" db="EMBL/GenBank/DDBJ databases">
        <title>Alkalicella. sp. LB2 genome.</title>
        <authorList>
            <person name="Postec A."/>
            <person name="Quemeneur M."/>
        </authorList>
    </citation>
    <scope>NUCLEOTIDE SEQUENCE [LARGE SCALE GENOMIC DNA]</scope>
    <source>
        <strain evidence="3 4">LB2</strain>
    </source>
</reference>
<evidence type="ECO:0000259" key="2">
    <source>
        <dbReference type="Pfam" id="PF02517"/>
    </source>
</evidence>
<keyword evidence="3" id="KW-0645">Protease</keyword>
<evidence type="ECO:0000313" key="3">
    <source>
        <dbReference type="EMBL" id="QNO15766.1"/>
    </source>
</evidence>